<gene>
    <name evidence="2" type="ORF">B0H15DRAFT_807852</name>
</gene>
<feature type="compositionally biased region" description="Basic and acidic residues" evidence="1">
    <location>
        <begin position="19"/>
        <end position="39"/>
    </location>
</feature>
<feature type="compositionally biased region" description="Acidic residues" evidence="1">
    <location>
        <begin position="80"/>
        <end position="104"/>
    </location>
</feature>
<feature type="region of interest" description="Disordered" evidence="1">
    <location>
        <begin position="15"/>
        <end position="112"/>
    </location>
</feature>
<evidence type="ECO:0000313" key="3">
    <source>
        <dbReference type="Proteomes" id="UP001222325"/>
    </source>
</evidence>
<reference evidence="2" key="1">
    <citation type="submission" date="2023-03" db="EMBL/GenBank/DDBJ databases">
        <title>Massive genome expansion in bonnet fungi (Mycena s.s.) driven by repeated elements and novel gene families across ecological guilds.</title>
        <authorList>
            <consortium name="Lawrence Berkeley National Laboratory"/>
            <person name="Harder C.B."/>
            <person name="Miyauchi S."/>
            <person name="Viragh M."/>
            <person name="Kuo A."/>
            <person name="Thoen E."/>
            <person name="Andreopoulos B."/>
            <person name="Lu D."/>
            <person name="Skrede I."/>
            <person name="Drula E."/>
            <person name="Henrissat B."/>
            <person name="Morin E."/>
            <person name="Kohler A."/>
            <person name="Barry K."/>
            <person name="LaButti K."/>
            <person name="Morin E."/>
            <person name="Salamov A."/>
            <person name="Lipzen A."/>
            <person name="Mereny Z."/>
            <person name="Hegedus B."/>
            <person name="Baldrian P."/>
            <person name="Stursova M."/>
            <person name="Weitz H."/>
            <person name="Taylor A."/>
            <person name="Grigoriev I.V."/>
            <person name="Nagy L.G."/>
            <person name="Martin F."/>
            <person name="Kauserud H."/>
        </authorList>
    </citation>
    <scope>NUCLEOTIDE SEQUENCE</scope>
    <source>
        <strain evidence="2">CBHHK173m</strain>
    </source>
</reference>
<accession>A0AAD6XHB3</accession>
<dbReference type="Proteomes" id="UP001222325">
    <property type="component" value="Unassembled WGS sequence"/>
</dbReference>
<proteinExistence type="predicted"/>
<keyword evidence="3" id="KW-1185">Reference proteome</keyword>
<evidence type="ECO:0000256" key="1">
    <source>
        <dbReference type="SAM" id="MobiDB-lite"/>
    </source>
</evidence>
<evidence type="ECO:0000313" key="2">
    <source>
        <dbReference type="EMBL" id="KAJ7062987.1"/>
    </source>
</evidence>
<dbReference type="EMBL" id="JARJCN010000214">
    <property type="protein sequence ID" value="KAJ7062987.1"/>
    <property type="molecule type" value="Genomic_DNA"/>
</dbReference>
<comment type="caution">
    <text evidence="2">The sequence shown here is derived from an EMBL/GenBank/DDBJ whole genome shotgun (WGS) entry which is preliminary data.</text>
</comment>
<organism evidence="2 3">
    <name type="scientific">Mycena belliarum</name>
    <dbReference type="NCBI Taxonomy" id="1033014"/>
    <lineage>
        <taxon>Eukaryota</taxon>
        <taxon>Fungi</taxon>
        <taxon>Dikarya</taxon>
        <taxon>Basidiomycota</taxon>
        <taxon>Agaricomycotina</taxon>
        <taxon>Agaricomycetes</taxon>
        <taxon>Agaricomycetidae</taxon>
        <taxon>Agaricales</taxon>
        <taxon>Marasmiineae</taxon>
        <taxon>Mycenaceae</taxon>
        <taxon>Mycena</taxon>
    </lineage>
</organism>
<protein>
    <submittedName>
        <fullName evidence="2">Uncharacterized protein</fullName>
    </submittedName>
</protein>
<sequence length="144" mass="16081">MLKLLGSIVKALKNAPADVQREQSIRDRMYRRNHADRTKQASSRSPGKARKPSDTCVSLQSKKEGPRALGDIARSHSDSEAPDDQSDEDILDVETGWEADDESDAQVPGHTEVLGPLLNPTGHPDYVPLPGQQPYFKQGRRYWF</sequence>
<dbReference type="AlphaFoldDB" id="A0AAD6XHB3"/>
<name>A0AAD6XHB3_9AGAR</name>